<feature type="domain" description="Thioesterase" evidence="2">
    <location>
        <begin position="19"/>
        <end position="230"/>
    </location>
</feature>
<sequence>MHPRPTLRILRAAERPRVRLLCLPCAGGGAGTFSRWRAVVPADVELVAAQLPARQDRLGEPPCTRVAAIVELLAAELRRLRPAPLALFGHSFGALVGFELARLAAGAGASPVLLTVAAALAPQRVRGGVPLHRLADADLLAAMENWFGARYGELADPELVAAVLRPLRADLEALETYTFVPGPALPCRLAVHGGRADDSLAPEELRAWQQHGAGEFREHWFDAGHFLVDERWREVALTTLADLDAAMQDRPAAAPSWAVP</sequence>
<keyword evidence="3" id="KW-0378">Hydrolase</keyword>
<comment type="similarity">
    <text evidence="1">Belongs to the thioesterase family.</text>
</comment>
<dbReference type="PANTHER" id="PTHR11487:SF0">
    <property type="entry name" value="S-ACYL FATTY ACID SYNTHASE THIOESTERASE, MEDIUM CHAIN"/>
    <property type="match status" value="1"/>
</dbReference>
<organism evidence="3 4">
    <name type="scientific">Nannocystis exedens</name>
    <dbReference type="NCBI Taxonomy" id="54"/>
    <lineage>
        <taxon>Bacteria</taxon>
        <taxon>Pseudomonadati</taxon>
        <taxon>Myxococcota</taxon>
        <taxon>Polyangia</taxon>
        <taxon>Nannocystales</taxon>
        <taxon>Nannocystaceae</taxon>
        <taxon>Nannocystis</taxon>
    </lineage>
</organism>
<dbReference type="Pfam" id="PF00975">
    <property type="entry name" value="Thioesterase"/>
    <property type="match status" value="1"/>
</dbReference>
<proteinExistence type="inferred from homology"/>
<gene>
    <name evidence="3" type="ORF">SAMN02745121_08381</name>
</gene>
<dbReference type="OrthoDB" id="8480037at2"/>
<dbReference type="AlphaFoldDB" id="A0A1I2I1R4"/>
<dbReference type="RefSeq" id="WP_096326802.1">
    <property type="nucleotide sequence ID" value="NZ_FOMX01000053.1"/>
</dbReference>
<evidence type="ECO:0000313" key="3">
    <source>
        <dbReference type="EMBL" id="SFF36142.1"/>
    </source>
</evidence>
<dbReference type="InterPro" id="IPR029058">
    <property type="entry name" value="AB_hydrolase_fold"/>
</dbReference>
<evidence type="ECO:0000259" key="2">
    <source>
        <dbReference type="Pfam" id="PF00975"/>
    </source>
</evidence>
<dbReference type="InterPro" id="IPR012223">
    <property type="entry name" value="TEII"/>
</dbReference>
<dbReference type="STRING" id="54.SAMN02745121_08381"/>
<accession>A0A1I2I1R4</accession>
<dbReference type="SUPFAM" id="SSF53474">
    <property type="entry name" value="alpha/beta-Hydrolases"/>
    <property type="match status" value="1"/>
</dbReference>
<reference evidence="4" key="1">
    <citation type="submission" date="2016-10" db="EMBL/GenBank/DDBJ databases">
        <authorList>
            <person name="Varghese N."/>
            <person name="Submissions S."/>
        </authorList>
    </citation>
    <scope>NUCLEOTIDE SEQUENCE [LARGE SCALE GENOMIC DNA]</scope>
    <source>
        <strain evidence="4">ATCC 25963</strain>
    </source>
</reference>
<dbReference type="PANTHER" id="PTHR11487">
    <property type="entry name" value="THIOESTERASE"/>
    <property type="match status" value="1"/>
</dbReference>
<evidence type="ECO:0000256" key="1">
    <source>
        <dbReference type="ARBA" id="ARBA00007169"/>
    </source>
</evidence>
<dbReference type="InterPro" id="IPR001031">
    <property type="entry name" value="Thioesterase"/>
</dbReference>
<dbReference type="Proteomes" id="UP000199400">
    <property type="component" value="Unassembled WGS sequence"/>
</dbReference>
<evidence type="ECO:0000313" key="4">
    <source>
        <dbReference type="Proteomes" id="UP000199400"/>
    </source>
</evidence>
<dbReference type="EMBL" id="FOMX01000053">
    <property type="protein sequence ID" value="SFF36142.1"/>
    <property type="molecule type" value="Genomic_DNA"/>
</dbReference>
<protein>
    <submittedName>
        <fullName evidence="3">Medium-chain acyl-[acyl-carrier-protein] hydrolase</fullName>
    </submittedName>
</protein>
<dbReference type="GO" id="GO:0016787">
    <property type="term" value="F:hydrolase activity"/>
    <property type="evidence" value="ECO:0007669"/>
    <property type="project" value="UniProtKB-KW"/>
</dbReference>
<name>A0A1I2I1R4_9BACT</name>
<dbReference type="GO" id="GO:0008610">
    <property type="term" value="P:lipid biosynthetic process"/>
    <property type="evidence" value="ECO:0007669"/>
    <property type="project" value="TreeGrafter"/>
</dbReference>
<dbReference type="Gene3D" id="3.40.50.1820">
    <property type="entry name" value="alpha/beta hydrolase"/>
    <property type="match status" value="1"/>
</dbReference>
<keyword evidence="4" id="KW-1185">Reference proteome</keyword>